<dbReference type="AlphaFoldDB" id="A0A851HX37"/>
<feature type="domain" description="Solute-binding protein family 5" evidence="3">
    <location>
        <begin position="99"/>
        <end position="443"/>
    </location>
</feature>
<dbReference type="Gene3D" id="3.90.76.10">
    <property type="entry name" value="Dipeptide-binding Protein, Domain 1"/>
    <property type="match status" value="1"/>
</dbReference>
<name>A0A851HX37_9GAMM</name>
<sequence>MTDSKHLDQHARNGMLSRRGFMKSAAALGIVSATAGAFALPAFGSTSTPSPKRGGHFRLGLSRGSTTDSLDPARFSDVFMQSVGFAIYNYLTEVTPEGELIGELAESWEPAPDAARWAFKLRKGITFHNGKPLEAADVVATFNHHRGEKSQSAAKGIVDPIESIETDGPHTVIFNLKAANADFPAITSDYHMAIMPATDGKVDPNAGIGTGGYILEKLEPGVEAVVTRNPDYWKSGRAWFDKVSFLAITDAAARTNALRTGQIDAMDRVDLKTVNLLKMDPNLSINNVDSDQIYYFAMDTQAKPFNDNNVRLALKHAIDRQDIVDRVLKGYGRLANDQPIGASYLNYADLPQRQYDPDKARHYLKNAGYNSLSVDLSTSDAVFTGAVDAAVIYREHAAKAGIDINVKREPADGYWENVWMKRPWSMSYSSPRGTADWFFSQFFADDANWNDTNWQNERFNTLLKAARAELDAGKRQEMYAEMQALVHNQGGWVAPAFSAYVSAATKAVGHGKIATNRDMDGNRIAERWWFEG</sequence>
<dbReference type="InterPro" id="IPR039424">
    <property type="entry name" value="SBP_5"/>
</dbReference>
<dbReference type="GO" id="GO:0043190">
    <property type="term" value="C:ATP-binding cassette (ABC) transporter complex"/>
    <property type="evidence" value="ECO:0007669"/>
    <property type="project" value="InterPro"/>
</dbReference>
<dbReference type="EMBL" id="JABEVQ010000006">
    <property type="protein sequence ID" value="NWN92196.1"/>
    <property type="molecule type" value="Genomic_DNA"/>
</dbReference>
<dbReference type="Gene3D" id="3.40.190.10">
    <property type="entry name" value="Periplasmic binding protein-like II"/>
    <property type="match status" value="1"/>
</dbReference>
<keyword evidence="1" id="KW-0571">Peptide transport</keyword>
<protein>
    <submittedName>
        <fullName evidence="4">ABC transporter substrate-binding protein</fullName>
    </submittedName>
</protein>
<dbReference type="PANTHER" id="PTHR30290">
    <property type="entry name" value="PERIPLASMIC BINDING COMPONENT OF ABC TRANSPORTER"/>
    <property type="match status" value="1"/>
</dbReference>
<dbReference type="PIRSF" id="PIRSF002741">
    <property type="entry name" value="MppA"/>
    <property type="match status" value="1"/>
</dbReference>
<dbReference type="InterPro" id="IPR006311">
    <property type="entry name" value="TAT_signal"/>
</dbReference>
<dbReference type="GO" id="GO:0015031">
    <property type="term" value="P:protein transport"/>
    <property type="evidence" value="ECO:0007669"/>
    <property type="project" value="UniProtKB-KW"/>
</dbReference>
<dbReference type="GO" id="GO:0030288">
    <property type="term" value="C:outer membrane-bounded periplasmic space"/>
    <property type="evidence" value="ECO:0007669"/>
    <property type="project" value="UniProtKB-ARBA"/>
</dbReference>
<evidence type="ECO:0000313" key="4">
    <source>
        <dbReference type="EMBL" id="NWN92196.1"/>
    </source>
</evidence>
<evidence type="ECO:0000256" key="2">
    <source>
        <dbReference type="ARBA" id="ARBA00022927"/>
    </source>
</evidence>
<keyword evidence="2" id="KW-0653">Protein transport</keyword>
<accession>A0A851HX37</accession>
<dbReference type="Pfam" id="PF00496">
    <property type="entry name" value="SBP_bac_5"/>
    <property type="match status" value="1"/>
</dbReference>
<dbReference type="GO" id="GO:1904680">
    <property type="term" value="F:peptide transmembrane transporter activity"/>
    <property type="evidence" value="ECO:0007669"/>
    <property type="project" value="TreeGrafter"/>
</dbReference>
<dbReference type="InterPro" id="IPR030678">
    <property type="entry name" value="Peptide/Ni-bd"/>
</dbReference>
<dbReference type="PROSITE" id="PS51318">
    <property type="entry name" value="TAT"/>
    <property type="match status" value="1"/>
</dbReference>
<dbReference type="Proteomes" id="UP000536442">
    <property type="component" value="Unassembled WGS sequence"/>
</dbReference>
<keyword evidence="5" id="KW-1185">Reference proteome</keyword>
<dbReference type="InterPro" id="IPR000914">
    <property type="entry name" value="SBP_5_dom"/>
</dbReference>
<gene>
    <name evidence="4" type="ORF">HLV39_11900</name>
</gene>
<dbReference type="SUPFAM" id="SSF53850">
    <property type="entry name" value="Periplasmic binding protein-like II"/>
    <property type="match status" value="1"/>
</dbReference>
<reference evidence="4 5" key="1">
    <citation type="submission" date="2020-03" db="EMBL/GenBank/DDBJ databases">
        <title>Metagenomic, metatranscriptomic, and metabolomic analyses revealed the key microbes and metabolic features during the fermentation of ganjang, Korean traditional soy sauce.</title>
        <authorList>
            <person name="Chun B.H."/>
            <person name="Jeon C.O."/>
        </authorList>
    </citation>
    <scope>NUCLEOTIDE SEQUENCE [LARGE SCALE GENOMIC DNA]</scope>
    <source>
        <strain evidence="4 5">KG14</strain>
    </source>
</reference>
<organism evidence="4 5">
    <name type="scientific">Marinobacter adhaerens</name>
    <dbReference type="NCBI Taxonomy" id="1033846"/>
    <lineage>
        <taxon>Bacteria</taxon>
        <taxon>Pseudomonadati</taxon>
        <taxon>Pseudomonadota</taxon>
        <taxon>Gammaproteobacteria</taxon>
        <taxon>Pseudomonadales</taxon>
        <taxon>Marinobacteraceae</taxon>
        <taxon>Marinobacter</taxon>
    </lineage>
</organism>
<dbReference type="CDD" id="cd08503">
    <property type="entry name" value="PBP2_NikA_DppA_OppA_like_17"/>
    <property type="match status" value="1"/>
</dbReference>
<keyword evidence="2" id="KW-0813">Transport</keyword>
<evidence type="ECO:0000259" key="3">
    <source>
        <dbReference type="Pfam" id="PF00496"/>
    </source>
</evidence>
<proteinExistence type="predicted"/>
<evidence type="ECO:0000313" key="5">
    <source>
        <dbReference type="Proteomes" id="UP000536442"/>
    </source>
</evidence>
<dbReference type="GO" id="GO:0015833">
    <property type="term" value="P:peptide transport"/>
    <property type="evidence" value="ECO:0007669"/>
    <property type="project" value="UniProtKB-KW"/>
</dbReference>
<dbReference type="Gene3D" id="3.10.105.10">
    <property type="entry name" value="Dipeptide-binding Protein, Domain 3"/>
    <property type="match status" value="1"/>
</dbReference>
<comment type="caution">
    <text evidence="4">The sequence shown here is derived from an EMBL/GenBank/DDBJ whole genome shotgun (WGS) entry which is preliminary data.</text>
</comment>
<evidence type="ECO:0000256" key="1">
    <source>
        <dbReference type="ARBA" id="ARBA00022856"/>
    </source>
</evidence>